<accession>A0ABU1K5G3</accession>
<feature type="transmembrane region" description="Helical" evidence="8">
    <location>
        <begin position="208"/>
        <end position="225"/>
    </location>
</feature>
<evidence type="ECO:0000256" key="4">
    <source>
        <dbReference type="ARBA" id="ARBA00022741"/>
    </source>
</evidence>
<reference evidence="9 10" key="1">
    <citation type="submission" date="2023-07" db="EMBL/GenBank/DDBJ databases">
        <title>Genomic Encyclopedia of Type Strains, Phase IV (KMG-IV): sequencing the most valuable type-strain genomes for metagenomic binning, comparative biology and taxonomic classification.</title>
        <authorList>
            <person name="Goeker M."/>
        </authorList>
    </citation>
    <scope>NUCLEOTIDE SEQUENCE [LARGE SCALE GENOMIC DNA]</scope>
    <source>
        <strain evidence="9 10">DSM 102814</strain>
    </source>
</reference>
<feature type="transmembrane region" description="Helical" evidence="8">
    <location>
        <begin position="245"/>
        <end position="265"/>
    </location>
</feature>
<dbReference type="InterPro" id="IPR011989">
    <property type="entry name" value="ARM-like"/>
</dbReference>
<keyword evidence="5 8" id="KW-0067">ATP-binding</keyword>
<comment type="subcellular location">
    <subcellularLocation>
        <location evidence="1 8">Membrane</location>
        <topology evidence="1 8">Multi-pass membrane protein</topology>
    </subcellularLocation>
</comment>
<dbReference type="Gene3D" id="1.25.10.10">
    <property type="entry name" value="Leucine-rich Repeat Variant"/>
    <property type="match status" value="2"/>
</dbReference>
<feature type="transmembrane region" description="Helical" evidence="8">
    <location>
        <begin position="125"/>
        <end position="144"/>
    </location>
</feature>
<dbReference type="InterPro" id="IPR004667">
    <property type="entry name" value="ADP_ATP_car_bac_type"/>
</dbReference>
<evidence type="ECO:0000256" key="1">
    <source>
        <dbReference type="ARBA" id="ARBA00004141"/>
    </source>
</evidence>
<dbReference type="InterPro" id="IPR036259">
    <property type="entry name" value="MFS_trans_sf"/>
</dbReference>
<dbReference type="InterPro" id="IPR016024">
    <property type="entry name" value="ARM-type_fold"/>
</dbReference>
<comment type="caution">
    <text evidence="9">The sequence shown here is derived from an EMBL/GenBank/DDBJ whole genome shotgun (WGS) entry which is preliminary data.</text>
</comment>
<dbReference type="PANTHER" id="PTHR43596">
    <property type="entry name" value="ADP,ATP CARRIER PROTEIN"/>
    <property type="match status" value="1"/>
</dbReference>
<keyword evidence="2 8" id="KW-0813">Transport</keyword>
<feature type="transmembrane region" description="Helical" evidence="8">
    <location>
        <begin position="156"/>
        <end position="175"/>
    </location>
</feature>
<feature type="transmembrane region" description="Helical" evidence="8">
    <location>
        <begin position="92"/>
        <end position="113"/>
    </location>
</feature>
<evidence type="ECO:0000256" key="5">
    <source>
        <dbReference type="ARBA" id="ARBA00022840"/>
    </source>
</evidence>
<evidence type="ECO:0000313" key="10">
    <source>
        <dbReference type="Proteomes" id="UP001257659"/>
    </source>
</evidence>
<feature type="transmembrane region" description="Helical" evidence="8">
    <location>
        <begin position="31"/>
        <end position="50"/>
    </location>
</feature>
<evidence type="ECO:0000256" key="6">
    <source>
        <dbReference type="ARBA" id="ARBA00022989"/>
    </source>
</evidence>
<evidence type="ECO:0000313" key="9">
    <source>
        <dbReference type="EMBL" id="MDR6300854.1"/>
    </source>
</evidence>
<feature type="transmembrane region" description="Helical" evidence="8">
    <location>
        <begin position="339"/>
        <end position="358"/>
    </location>
</feature>
<dbReference type="SUPFAM" id="SSF48371">
    <property type="entry name" value="ARM repeat"/>
    <property type="match status" value="1"/>
</dbReference>
<feature type="transmembrane region" description="Helical" evidence="8">
    <location>
        <begin position="62"/>
        <end position="86"/>
    </location>
</feature>
<gene>
    <name evidence="9" type="ORF">GGR31_001497</name>
</gene>
<name>A0ABU1K5G3_9FLAO</name>
<dbReference type="PANTHER" id="PTHR43596:SF1">
    <property type="entry name" value="ADP,ATP CARRIER PROTEIN"/>
    <property type="match status" value="1"/>
</dbReference>
<keyword evidence="7 8" id="KW-0472">Membrane</keyword>
<dbReference type="SUPFAM" id="SSF103473">
    <property type="entry name" value="MFS general substrate transporter"/>
    <property type="match status" value="1"/>
</dbReference>
<keyword evidence="4 8" id="KW-0547">Nucleotide-binding</keyword>
<dbReference type="EMBL" id="JAVDQA010000003">
    <property type="protein sequence ID" value="MDR6300854.1"/>
    <property type="molecule type" value="Genomic_DNA"/>
</dbReference>
<evidence type="ECO:0000256" key="7">
    <source>
        <dbReference type="ARBA" id="ARBA00023136"/>
    </source>
</evidence>
<feature type="transmembrane region" description="Helical" evidence="8">
    <location>
        <begin position="370"/>
        <end position="388"/>
    </location>
</feature>
<protein>
    <recommendedName>
        <fullName evidence="8">ADP,ATP carrier protein</fullName>
    </recommendedName>
</protein>
<proteinExistence type="inferred from homology"/>
<evidence type="ECO:0000256" key="8">
    <source>
        <dbReference type="RuleBase" id="RU363121"/>
    </source>
</evidence>
<comment type="similarity">
    <text evidence="8">Belongs to the ADP/ATP translocase tlc family.</text>
</comment>
<feature type="transmembrane region" description="Helical" evidence="8">
    <location>
        <begin position="272"/>
        <end position="296"/>
    </location>
</feature>
<keyword evidence="3 8" id="KW-0812">Transmembrane</keyword>
<evidence type="ECO:0000256" key="3">
    <source>
        <dbReference type="ARBA" id="ARBA00022692"/>
    </source>
</evidence>
<keyword evidence="10" id="KW-1185">Reference proteome</keyword>
<organism evidence="9 10">
    <name type="scientific">Mesonia maritima</name>
    <dbReference type="NCBI Taxonomy" id="1793873"/>
    <lineage>
        <taxon>Bacteria</taxon>
        <taxon>Pseudomonadati</taxon>
        <taxon>Bacteroidota</taxon>
        <taxon>Flavobacteriia</taxon>
        <taxon>Flavobacteriales</taxon>
        <taxon>Flavobacteriaceae</taxon>
        <taxon>Mesonia</taxon>
    </lineage>
</organism>
<evidence type="ECO:0000256" key="2">
    <source>
        <dbReference type="ARBA" id="ARBA00022448"/>
    </source>
</evidence>
<dbReference type="Pfam" id="PF03219">
    <property type="entry name" value="TLC"/>
    <property type="match status" value="1"/>
</dbReference>
<keyword evidence="6 8" id="KW-1133">Transmembrane helix</keyword>
<dbReference type="Proteomes" id="UP001257659">
    <property type="component" value="Unassembled WGS sequence"/>
</dbReference>
<dbReference type="RefSeq" id="WP_309727748.1">
    <property type="nucleotide sequence ID" value="NZ_JAVDQA010000003.1"/>
</dbReference>
<sequence>MQLYIFIIITTLLIVKPTVNALFLSELTAANLPYAYLLVAVVAVCSSYFYNRALKKFSLLQIIRVTLLISGLVFLSLKVLLNLHYFSESLLYFYYVWVALFAVLSTSQFWVLANLVYNIREAKRLFGFIGAGAIAGGIVGGYLTNLFAPLIGNDNLMIIAAILIISCIPISNIIWKKRVRQLGVFRQKQRTYATNESSFKLILQSKHLTYIAGIIGMSVLVAKLVDFQFSDIASREIPDSEDLASFFGFWFSTFNLASLAIQLFFTRKVVGVWGVASTLMILPIAIGVAAILFIVFPELWVVILVKAMDGSLKQSVNKSASELLVLPVPTEVKNKTKSFIDVVVDSVATGLAGCLLIFVIKGFQFEAREVSILIVLLLGIWLFFIYKIRGTYFESFRENLISFTEKNKLNKKNKSSKKVSTKETIIKVLSTGEDSEILFMLNKVKEISDKRLRDLVIKLLSHSNPEIQAAAIENLYFLDKGTAIEKVQELIHVENDKVVLAAMQYLLTHTDINDLRIFDAYLNHENDYISSAALFCLARESRDNPILAKRYNLSLRIDMGIRDLNLPSENHRPQETIELIQAIGYAGIPKYFSFISAHFNNIDDKVILAAIKAAGISTSPIFIGDLLNFLTQKEYRKAAQEALISYGSGIMKVLMLKLKMDEIKDNAKQFIPQIIGAFKDQNAVNNLFKLLRNKDIIVRLEAANILNDIKQEKPELKFSKRDVVRLILSECKLYHYTLSAMYLQKHISKKYKLSEASDELTEEFSARGSLIELLEKRLDSGLEQIFKLLGLHYQQKDIEIAYHGILSEKQDIRANAIEFLDNLLHPNLKNALLPLVENTILSSSTQHLDESMQIIPSEYECFKMLLKGKDLKIKLAVLYLIRRINNAKYFKLVAPLLHHPNKKIRTFAAKAQEAMNAA</sequence>